<reference evidence="2 3" key="1">
    <citation type="submission" date="2023-11" db="EMBL/GenBank/DDBJ databases">
        <title>Draft genome sequence and annotation of the polyextremotolerant black yeast-like fungus Aureobasidium pullulans NRRL 62042.</title>
        <authorList>
            <person name="Dielentheis-Frenken M.R.E."/>
            <person name="Wibberg D."/>
            <person name="Blank L.M."/>
            <person name="Tiso T."/>
        </authorList>
    </citation>
    <scope>NUCLEOTIDE SEQUENCE [LARGE SCALE GENOMIC DNA]</scope>
    <source>
        <strain evidence="2 3">NRRL 62042</strain>
    </source>
</reference>
<protein>
    <submittedName>
        <fullName evidence="2">Uncharacterized protein</fullName>
    </submittedName>
</protein>
<comment type="caution">
    <text evidence="2">The sequence shown here is derived from an EMBL/GenBank/DDBJ whole genome shotgun (WGS) entry which is preliminary data.</text>
</comment>
<proteinExistence type="predicted"/>
<dbReference type="Proteomes" id="UP001341245">
    <property type="component" value="Unassembled WGS sequence"/>
</dbReference>
<name>A0ABR0TUU8_AURPU</name>
<organism evidence="2 3">
    <name type="scientific">Aureobasidium pullulans</name>
    <name type="common">Black yeast</name>
    <name type="synonym">Pullularia pullulans</name>
    <dbReference type="NCBI Taxonomy" id="5580"/>
    <lineage>
        <taxon>Eukaryota</taxon>
        <taxon>Fungi</taxon>
        <taxon>Dikarya</taxon>
        <taxon>Ascomycota</taxon>
        <taxon>Pezizomycotina</taxon>
        <taxon>Dothideomycetes</taxon>
        <taxon>Dothideomycetidae</taxon>
        <taxon>Dothideales</taxon>
        <taxon>Saccotheciaceae</taxon>
        <taxon>Aureobasidium</taxon>
    </lineage>
</organism>
<keyword evidence="3" id="KW-1185">Reference proteome</keyword>
<feature type="coiled-coil region" evidence="1">
    <location>
        <begin position="49"/>
        <end position="80"/>
    </location>
</feature>
<evidence type="ECO:0000313" key="3">
    <source>
        <dbReference type="Proteomes" id="UP001341245"/>
    </source>
</evidence>
<evidence type="ECO:0000313" key="2">
    <source>
        <dbReference type="EMBL" id="KAK6007867.1"/>
    </source>
</evidence>
<dbReference type="EMBL" id="JASGXD010000002">
    <property type="protein sequence ID" value="KAK6007867.1"/>
    <property type="molecule type" value="Genomic_DNA"/>
</dbReference>
<sequence length="151" mass="17419">MEKAFVEAIEKAVTGAVEKAIPTTINQNFHAAVDQAVKDKLDEIEKVMEKKFKRKVDEIEKDMEKKLKRATRKAELRENLDAAKIMVGERSRLIDYLPDYGIQPGSKLITGLHIRKDLDSTRIKYFEGALLVMDKEDKEEEEKKKVNEEQV</sequence>
<keyword evidence="1" id="KW-0175">Coiled coil</keyword>
<accession>A0ABR0TUU8</accession>
<gene>
    <name evidence="2" type="ORF">QM012_004681</name>
</gene>
<evidence type="ECO:0000256" key="1">
    <source>
        <dbReference type="SAM" id="Coils"/>
    </source>
</evidence>